<dbReference type="GO" id="GO:0030429">
    <property type="term" value="F:kynureninase activity"/>
    <property type="evidence" value="ECO:0007669"/>
    <property type="project" value="UniProtKB-UniRule"/>
</dbReference>
<feature type="binding site" evidence="4">
    <location>
        <position position="256"/>
    </location>
    <ligand>
        <name>pyridoxal 5'-phosphate</name>
        <dbReference type="ChEBI" id="CHEBI:597326"/>
    </ligand>
</feature>
<feature type="modified residue" description="N6-(pyridoxal phosphate)lysine" evidence="4">
    <location>
        <position position="282"/>
    </location>
</feature>
<name>A0A1M7G2S6_9FLAO</name>
<feature type="binding site" evidence="4">
    <location>
        <position position="281"/>
    </location>
    <ligand>
        <name>pyridoxal 5'-phosphate</name>
        <dbReference type="ChEBI" id="CHEBI:597326"/>
    </ligand>
</feature>
<dbReference type="InterPro" id="IPR010111">
    <property type="entry name" value="Kynureninase"/>
</dbReference>
<evidence type="ECO:0000256" key="4">
    <source>
        <dbReference type="HAMAP-Rule" id="MF_01970"/>
    </source>
</evidence>
<feature type="binding site" evidence="4">
    <location>
        <position position="259"/>
    </location>
    <ligand>
        <name>pyridoxal 5'-phosphate</name>
        <dbReference type="ChEBI" id="CHEBI:597326"/>
    </ligand>
</feature>
<dbReference type="UniPathway" id="UPA00334">
    <property type="reaction ID" value="UER00455"/>
</dbReference>
<dbReference type="NCBIfam" id="TIGR01814">
    <property type="entry name" value="kynureninase"/>
    <property type="match status" value="1"/>
</dbReference>
<evidence type="ECO:0000256" key="6">
    <source>
        <dbReference type="PIRNR" id="PIRNR038800"/>
    </source>
</evidence>
<dbReference type="GO" id="GO:0005737">
    <property type="term" value="C:cytoplasm"/>
    <property type="evidence" value="ECO:0007669"/>
    <property type="project" value="UniProtKB-UniRule"/>
</dbReference>
<dbReference type="STRING" id="178356.SAMN05216269_102343"/>
<keyword evidence="2 4" id="KW-0378">Hydrolase</keyword>
<feature type="binding site" evidence="4">
    <location>
        <position position="312"/>
    </location>
    <ligand>
        <name>pyridoxal 5'-phosphate</name>
        <dbReference type="ChEBI" id="CHEBI:597326"/>
    </ligand>
</feature>
<dbReference type="AlphaFoldDB" id="A0A1M7G2S6"/>
<evidence type="ECO:0000256" key="3">
    <source>
        <dbReference type="ARBA" id="ARBA00022898"/>
    </source>
</evidence>
<comment type="function">
    <text evidence="4 6">Catalyzes the cleavage of L-kynurenine (L-Kyn) and L-3-hydroxykynurenine (L-3OHKyn) into anthranilic acid (AA) and 3-hydroxyanthranilic acid (3-OHAA), respectively.</text>
</comment>
<comment type="cofactor">
    <cofactor evidence="4 6">
        <name>pyridoxal 5'-phosphate</name>
        <dbReference type="ChEBI" id="CHEBI:597326"/>
    </cofactor>
</comment>
<dbReference type="GO" id="GO:0009435">
    <property type="term" value="P:NAD+ biosynthetic process"/>
    <property type="evidence" value="ECO:0007669"/>
    <property type="project" value="UniProtKB-UniRule"/>
</dbReference>
<dbReference type="GO" id="GO:0043420">
    <property type="term" value="P:anthranilate metabolic process"/>
    <property type="evidence" value="ECO:0007669"/>
    <property type="project" value="TreeGrafter"/>
</dbReference>
<feature type="binding site" evidence="4">
    <location>
        <position position="144"/>
    </location>
    <ligand>
        <name>pyridoxal 5'-phosphate</name>
        <dbReference type="ChEBI" id="CHEBI:597326"/>
    </ligand>
</feature>
<gene>
    <name evidence="4" type="primary">kynU</name>
    <name evidence="8" type="ORF">SAMN05216269_102343</name>
</gene>
<feature type="binding site" evidence="4">
    <location>
        <position position="143"/>
    </location>
    <ligand>
        <name>pyridoxal 5'-phosphate</name>
        <dbReference type="ChEBI" id="CHEBI:597326"/>
    </ligand>
</feature>
<dbReference type="GO" id="GO:0019805">
    <property type="term" value="P:quinolinate biosynthetic process"/>
    <property type="evidence" value="ECO:0007669"/>
    <property type="project" value="UniProtKB-UniRule"/>
</dbReference>
<dbReference type="PANTHER" id="PTHR14084:SF0">
    <property type="entry name" value="KYNURENINASE"/>
    <property type="match status" value="1"/>
</dbReference>
<keyword evidence="1 4" id="KW-0662">Pyridine nucleotide biosynthesis</keyword>
<dbReference type="Pfam" id="PF00266">
    <property type="entry name" value="Aminotran_5"/>
    <property type="match status" value="1"/>
</dbReference>
<dbReference type="Gene3D" id="3.40.640.10">
    <property type="entry name" value="Type I PLP-dependent aspartate aminotransferase-like (Major domain)"/>
    <property type="match status" value="1"/>
</dbReference>
<evidence type="ECO:0000313" key="8">
    <source>
        <dbReference type="EMBL" id="SHM10540.1"/>
    </source>
</evidence>
<reference evidence="9" key="1">
    <citation type="submission" date="2016-11" db="EMBL/GenBank/DDBJ databases">
        <authorList>
            <person name="Varghese N."/>
            <person name="Submissions S."/>
        </authorList>
    </citation>
    <scope>NUCLEOTIDE SEQUENCE [LARGE SCALE GENOMIC DNA]</scope>
    <source>
        <strain evidence="9">CGMCC 1.2749</strain>
    </source>
</reference>
<proteinExistence type="inferred from homology"/>
<dbReference type="Proteomes" id="UP000184092">
    <property type="component" value="Unassembled WGS sequence"/>
</dbReference>
<dbReference type="InterPro" id="IPR000192">
    <property type="entry name" value="Aminotrans_V_dom"/>
</dbReference>
<dbReference type="UniPathway" id="UPA00253">
    <property type="reaction ID" value="UER00329"/>
</dbReference>
<evidence type="ECO:0000256" key="5">
    <source>
        <dbReference type="NCBIfam" id="TIGR01814"/>
    </source>
</evidence>
<dbReference type="SUPFAM" id="SSF53383">
    <property type="entry name" value="PLP-dependent transferases"/>
    <property type="match status" value="1"/>
</dbReference>
<evidence type="ECO:0000256" key="2">
    <source>
        <dbReference type="ARBA" id="ARBA00022801"/>
    </source>
</evidence>
<dbReference type="GO" id="GO:0019441">
    <property type="term" value="P:L-tryptophan catabolic process to kynurenine"/>
    <property type="evidence" value="ECO:0007669"/>
    <property type="project" value="TreeGrafter"/>
</dbReference>
<dbReference type="PIRSF" id="PIRSF038800">
    <property type="entry name" value="KYNU"/>
    <property type="match status" value="1"/>
</dbReference>
<dbReference type="FunFam" id="3.40.640.10:FF:000031">
    <property type="entry name" value="Kynureninase"/>
    <property type="match status" value="1"/>
</dbReference>
<dbReference type="Pfam" id="PF22580">
    <property type="entry name" value="KYNU_C"/>
    <property type="match status" value="1"/>
</dbReference>
<organism evidence="8 9">
    <name type="scientific">Flavobacterium xinjiangense</name>
    <dbReference type="NCBI Taxonomy" id="178356"/>
    <lineage>
        <taxon>Bacteria</taxon>
        <taxon>Pseudomonadati</taxon>
        <taxon>Bacteroidota</taxon>
        <taxon>Flavobacteriia</taxon>
        <taxon>Flavobacteriales</taxon>
        <taxon>Flavobacteriaceae</taxon>
        <taxon>Flavobacterium</taxon>
    </lineage>
</organism>
<evidence type="ECO:0000256" key="1">
    <source>
        <dbReference type="ARBA" id="ARBA00022642"/>
    </source>
</evidence>
<dbReference type="InterPro" id="IPR015421">
    <property type="entry name" value="PyrdxlP-dep_Trfase_major"/>
</dbReference>
<accession>A0A1M7G2S6</accession>
<feature type="binding site" evidence="4">
    <location>
        <begin position="171"/>
        <end position="174"/>
    </location>
    <ligand>
        <name>pyridoxal 5'-phosphate</name>
        <dbReference type="ChEBI" id="CHEBI:597326"/>
    </ligand>
</feature>
<dbReference type="GO" id="GO:0097053">
    <property type="term" value="P:L-kynurenine catabolic process"/>
    <property type="evidence" value="ECO:0007669"/>
    <property type="project" value="UniProtKB-UniRule"/>
</dbReference>
<comment type="pathway">
    <text evidence="4 6">Amino-acid degradation; L-kynurenine degradation; L-alanine and anthranilate from L-kynurenine: step 1/1.</text>
</comment>
<evidence type="ECO:0000313" key="9">
    <source>
        <dbReference type="Proteomes" id="UP000184092"/>
    </source>
</evidence>
<dbReference type="PANTHER" id="PTHR14084">
    <property type="entry name" value="KYNURENINASE"/>
    <property type="match status" value="1"/>
</dbReference>
<feature type="domain" description="Aminotransferase class V" evidence="7">
    <location>
        <begin position="124"/>
        <end position="284"/>
    </location>
</feature>
<dbReference type="HAMAP" id="MF_01970">
    <property type="entry name" value="Kynureninase"/>
    <property type="match status" value="1"/>
</dbReference>
<sequence length="462" mass="53154">MGYYFFIQNFNFFICRQSAKSLLSIYLFLLLLRNKIQTMTFENTLEFAQKLDAQDQLNKYQNEFIFPKVNGKKVIYFTGNSLGLQPKRTKAYIDEVMNDWANLAVEGHFYSEKPWWDYHERFANPLSKIVGALPSEVTVMNTLTVNLHLLMVSFYRPTKTRYKIICEEKAFPSDQYMFQSQVHFHGYKPEDAIVEIKRREGEHNIRLEDVLAKIDEVGDELALVLIGGVNYYTGQVFDMKTITAAGHKAGAKVGWDLAHAAGNIKLELHDWNVDFAAWCSYKYMNSGPGNASGCFIHEKHHNNSELPRFAGWWGHNKERRFKMEPKFDPIHGADGWQISNLPVLSLAPYLASVEMFDEIGMDVLIAKRDKITSYLEFILQEIDKEVDSSFEIITPSNSAERASQLSVLLHGEGRSLFDYLMKNGVITDWREPNVIRLAPVPLYCSFEDMYHFGQILKAGIQG</sequence>
<dbReference type="GO" id="GO:0030170">
    <property type="term" value="F:pyridoxal phosphate binding"/>
    <property type="evidence" value="ECO:0007669"/>
    <property type="project" value="UniProtKB-UniRule"/>
</dbReference>
<comment type="catalytic activity">
    <reaction evidence="6">
        <text>3-hydroxy-L-kynurenine + H2O = 3-hydroxyanthranilate + L-alanine + H(+)</text>
        <dbReference type="Rhea" id="RHEA:25143"/>
        <dbReference type="ChEBI" id="CHEBI:15377"/>
        <dbReference type="ChEBI" id="CHEBI:15378"/>
        <dbReference type="ChEBI" id="CHEBI:36559"/>
        <dbReference type="ChEBI" id="CHEBI:57972"/>
        <dbReference type="ChEBI" id="CHEBI:58125"/>
        <dbReference type="EC" id="3.7.1.3"/>
    </reaction>
</comment>
<comment type="similarity">
    <text evidence="4 6">Belongs to the kynureninase family.</text>
</comment>
<protein>
    <recommendedName>
        <fullName evidence="4 5">Kynureninase</fullName>
        <ecNumber evidence="4 5">3.7.1.3</ecNumber>
    </recommendedName>
    <alternativeName>
        <fullName evidence="4">L-kynurenine hydrolase</fullName>
    </alternativeName>
</protein>
<keyword evidence="9" id="KW-1185">Reference proteome</keyword>
<comment type="catalytic activity">
    <reaction evidence="4 6">
        <text>L-kynurenine + H2O = anthranilate + L-alanine + H(+)</text>
        <dbReference type="Rhea" id="RHEA:16813"/>
        <dbReference type="ChEBI" id="CHEBI:15377"/>
        <dbReference type="ChEBI" id="CHEBI:15378"/>
        <dbReference type="ChEBI" id="CHEBI:16567"/>
        <dbReference type="ChEBI" id="CHEBI:57959"/>
        <dbReference type="ChEBI" id="CHEBI:57972"/>
        <dbReference type="EC" id="3.7.1.3"/>
    </reaction>
</comment>
<dbReference type="EC" id="3.7.1.3" evidence="4 5"/>
<dbReference type="Gene3D" id="3.90.1150.10">
    <property type="entry name" value="Aspartate Aminotransferase, domain 1"/>
    <property type="match status" value="1"/>
</dbReference>
<dbReference type="InterPro" id="IPR015424">
    <property type="entry name" value="PyrdxlP-dep_Trfase"/>
</dbReference>
<keyword evidence="3 4" id="KW-0663">Pyridoxal phosphate</keyword>
<feature type="binding site" evidence="4">
    <location>
        <position position="340"/>
    </location>
    <ligand>
        <name>pyridoxal 5'-phosphate</name>
        <dbReference type="ChEBI" id="CHEBI:597326"/>
    </ligand>
</feature>
<comment type="pathway">
    <text evidence="4 6">Cofactor biosynthesis; NAD(+) biosynthesis; quinolinate from L-kynurenine: step 2/3.</text>
</comment>
<dbReference type="EMBL" id="FRCL01000002">
    <property type="protein sequence ID" value="SHM10540.1"/>
    <property type="molecule type" value="Genomic_DNA"/>
</dbReference>
<comment type="caution">
    <text evidence="4">Lacks conserved residue(s) required for the propagation of feature annotation.</text>
</comment>
<comment type="subunit">
    <text evidence="4 6">Homodimer.</text>
</comment>
<dbReference type="InterPro" id="IPR015422">
    <property type="entry name" value="PyrdxlP-dep_Trfase_small"/>
</dbReference>
<evidence type="ECO:0000259" key="7">
    <source>
        <dbReference type="Pfam" id="PF00266"/>
    </source>
</evidence>